<organism evidence="2 3">
    <name type="scientific">Blepharisma stoltei</name>
    <dbReference type="NCBI Taxonomy" id="1481888"/>
    <lineage>
        <taxon>Eukaryota</taxon>
        <taxon>Sar</taxon>
        <taxon>Alveolata</taxon>
        <taxon>Ciliophora</taxon>
        <taxon>Postciliodesmatophora</taxon>
        <taxon>Heterotrichea</taxon>
        <taxon>Heterotrichida</taxon>
        <taxon>Blepharismidae</taxon>
        <taxon>Blepharisma</taxon>
    </lineage>
</organism>
<feature type="compositionally biased region" description="Polar residues" evidence="1">
    <location>
        <begin position="23"/>
        <end position="59"/>
    </location>
</feature>
<evidence type="ECO:0000313" key="3">
    <source>
        <dbReference type="Proteomes" id="UP001162131"/>
    </source>
</evidence>
<sequence length="190" mass="21000">MKHWSSIEFVIDGKVVGERKADPSQNNTGNGHSNFETKSPSRGSQHSNEESSVSLNYTPDPSVMNEFDEMGGSSDLKLPKKRAAGKSSNELNPNLINRILKESSGSKKKEAVQAVRQNKIDAPCITYRSKGPYSSLKLPPALPMLKILQITPPKERSEKVCECGKKAKYRQPKTLKPFCGLECLKLLLAK</sequence>
<evidence type="ECO:0008006" key="4">
    <source>
        <dbReference type="Google" id="ProtNLM"/>
    </source>
</evidence>
<gene>
    <name evidence="2" type="ORF">BSTOLATCC_MIC38584</name>
</gene>
<comment type="caution">
    <text evidence="2">The sequence shown here is derived from an EMBL/GenBank/DDBJ whole genome shotgun (WGS) entry which is preliminary data.</text>
</comment>
<reference evidence="2" key="1">
    <citation type="submission" date="2021-09" db="EMBL/GenBank/DDBJ databases">
        <authorList>
            <consortium name="AG Swart"/>
            <person name="Singh M."/>
            <person name="Singh A."/>
            <person name="Seah K."/>
            <person name="Emmerich C."/>
        </authorList>
    </citation>
    <scope>NUCLEOTIDE SEQUENCE</scope>
    <source>
        <strain evidence="2">ATCC30299</strain>
    </source>
</reference>
<name>A0AAU9JJR5_9CILI</name>
<evidence type="ECO:0000256" key="1">
    <source>
        <dbReference type="SAM" id="MobiDB-lite"/>
    </source>
</evidence>
<dbReference type="EMBL" id="CAJZBQ010000038">
    <property type="protein sequence ID" value="CAG9325322.1"/>
    <property type="molecule type" value="Genomic_DNA"/>
</dbReference>
<dbReference type="Proteomes" id="UP001162131">
    <property type="component" value="Unassembled WGS sequence"/>
</dbReference>
<proteinExistence type="predicted"/>
<protein>
    <recommendedName>
        <fullName evidence="4">INO80 complex subunit B-like conserved region domain-containing protein</fullName>
    </recommendedName>
</protein>
<accession>A0AAU9JJR5</accession>
<keyword evidence="3" id="KW-1185">Reference proteome</keyword>
<dbReference type="AlphaFoldDB" id="A0AAU9JJR5"/>
<evidence type="ECO:0000313" key="2">
    <source>
        <dbReference type="EMBL" id="CAG9325322.1"/>
    </source>
</evidence>
<feature type="region of interest" description="Disordered" evidence="1">
    <location>
        <begin position="12"/>
        <end position="90"/>
    </location>
</feature>